<dbReference type="Gene3D" id="3.30.530.20">
    <property type="match status" value="1"/>
</dbReference>
<reference evidence="4" key="1">
    <citation type="journal article" date="2019" name="Int. J. Syst. Evol. Microbiol.">
        <title>The Global Catalogue of Microorganisms (GCM) 10K type strain sequencing project: providing services to taxonomists for standard genome sequencing and annotation.</title>
        <authorList>
            <consortium name="The Broad Institute Genomics Platform"/>
            <consortium name="The Broad Institute Genome Sequencing Center for Infectious Disease"/>
            <person name="Wu L."/>
            <person name="Ma J."/>
        </authorList>
    </citation>
    <scope>NUCLEOTIDE SEQUENCE [LARGE SCALE GENOMIC DNA]</scope>
    <source>
        <strain evidence="4">JCM 30346</strain>
    </source>
</reference>
<dbReference type="RefSeq" id="WP_380755858.1">
    <property type="nucleotide sequence ID" value="NZ_JBHSRF010000031.1"/>
</dbReference>
<protein>
    <submittedName>
        <fullName evidence="3">SRPBCC family protein</fullName>
    </submittedName>
</protein>
<dbReference type="Pfam" id="PF03364">
    <property type="entry name" value="Polyketide_cyc"/>
    <property type="match status" value="1"/>
</dbReference>
<dbReference type="PANTHER" id="PTHR33824:SF7">
    <property type="entry name" value="POLYKETIDE CYCLASE_DEHYDRASE AND LIPID TRANSPORT SUPERFAMILY PROTEIN"/>
    <property type="match status" value="1"/>
</dbReference>
<dbReference type="InterPro" id="IPR005031">
    <property type="entry name" value="COQ10_START"/>
</dbReference>
<sequence length="154" mass="17544">MSTITESVDVAVPVRTAYNQWTQFESFPDFMEGVESITQQSDTMTHWKIKIGGVEREFDARITEQFPDSRVAWEAVDGPQHAGVVTFQRLDDTHSRVTLEMRTEPEGVVENVADSMGMLSRRAKGDLRRFGEYIEGRHSETGTRRGDVEMPHTH</sequence>
<evidence type="ECO:0000313" key="3">
    <source>
        <dbReference type="EMBL" id="MFC6083648.1"/>
    </source>
</evidence>
<evidence type="ECO:0000313" key="4">
    <source>
        <dbReference type="Proteomes" id="UP001596137"/>
    </source>
</evidence>
<dbReference type="InterPro" id="IPR047137">
    <property type="entry name" value="ORF3"/>
</dbReference>
<keyword evidence="4" id="KW-1185">Reference proteome</keyword>
<organism evidence="3 4">
    <name type="scientific">Sphaerisporangium aureirubrum</name>
    <dbReference type="NCBI Taxonomy" id="1544736"/>
    <lineage>
        <taxon>Bacteria</taxon>
        <taxon>Bacillati</taxon>
        <taxon>Actinomycetota</taxon>
        <taxon>Actinomycetes</taxon>
        <taxon>Streptosporangiales</taxon>
        <taxon>Streptosporangiaceae</taxon>
        <taxon>Sphaerisporangium</taxon>
    </lineage>
</organism>
<dbReference type="InterPro" id="IPR023393">
    <property type="entry name" value="START-like_dom_sf"/>
</dbReference>
<dbReference type="EMBL" id="JBHSRF010000031">
    <property type="protein sequence ID" value="MFC6083648.1"/>
    <property type="molecule type" value="Genomic_DNA"/>
</dbReference>
<dbReference type="PANTHER" id="PTHR33824">
    <property type="entry name" value="POLYKETIDE CYCLASE/DEHYDRASE AND LIPID TRANSPORT SUPERFAMILY PROTEIN"/>
    <property type="match status" value="1"/>
</dbReference>
<feature type="region of interest" description="Disordered" evidence="1">
    <location>
        <begin position="135"/>
        <end position="154"/>
    </location>
</feature>
<accession>A0ABW1NL24</accession>
<gene>
    <name evidence="3" type="ORF">ACFP1K_20940</name>
</gene>
<dbReference type="Proteomes" id="UP001596137">
    <property type="component" value="Unassembled WGS sequence"/>
</dbReference>
<dbReference type="CDD" id="cd07817">
    <property type="entry name" value="SRPBCC_8"/>
    <property type="match status" value="1"/>
</dbReference>
<evidence type="ECO:0000259" key="2">
    <source>
        <dbReference type="Pfam" id="PF03364"/>
    </source>
</evidence>
<comment type="caution">
    <text evidence="3">The sequence shown here is derived from an EMBL/GenBank/DDBJ whole genome shotgun (WGS) entry which is preliminary data.</text>
</comment>
<name>A0ABW1NL24_9ACTN</name>
<proteinExistence type="predicted"/>
<dbReference type="SUPFAM" id="SSF55961">
    <property type="entry name" value="Bet v1-like"/>
    <property type="match status" value="1"/>
</dbReference>
<feature type="domain" description="Coenzyme Q-binding protein COQ10 START" evidence="2">
    <location>
        <begin position="10"/>
        <end position="128"/>
    </location>
</feature>
<evidence type="ECO:0000256" key="1">
    <source>
        <dbReference type="SAM" id="MobiDB-lite"/>
    </source>
</evidence>